<reference evidence="5" key="2">
    <citation type="submission" date="2025-08" db="UniProtKB">
        <authorList>
            <consortium name="RefSeq"/>
        </authorList>
    </citation>
    <scope>IDENTIFICATION</scope>
    <source>
        <tissue evidence="5">Leaves</tissue>
    </source>
</reference>
<evidence type="ECO:0000256" key="1">
    <source>
        <dbReference type="ARBA" id="ARBA00010515"/>
    </source>
</evidence>
<dbReference type="Gene3D" id="3.40.50.1820">
    <property type="entry name" value="alpha/beta hydrolase"/>
    <property type="match status" value="1"/>
</dbReference>
<dbReference type="InterPro" id="IPR050466">
    <property type="entry name" value="Carboxylest/Gibb_receptor"/>
</dbReference>
<feature type="domain" description="Alpha/beta hydrolase fold-3" evidence="3">
    <location>
        <begin position="155"/>
        <end position="219"/>
    </location>
</feature>
<evidence type="ECO:0000256" key="2">
    <source>
        <dbReference type="SAM" id="MobiDB-lite"/>
    </source>
</evidence>
<dbReference type="InterPro" id="IPR013094">
    <property type="entry name" value="AB_hydrolase_3"/>
</dbReference>
<proteinExistence type="inferred from homology"/>
<sequence length="224" mass="24735">MQNPQVDDGLSSSFGVTSRPREESISAANPSFTDGVATKDIYIDPLTSLALRIFLPDSCHDSAFKSRSIKSRAKDIRPFDYSDPRSDLNQLLLRRNSYGSANGVTTTTPTVTIRNQNHRRNSYGCNSDNVNLKSDSGVYGGYNPRNKNCQKLPVILQFHGRGFVSGSNASVVNDFFCRRIAKACDVIVLAVGYRLAPENRYPAAFEDGLKVLHWLAKQATTPLL</sequence>
<dbReference type="Proteomes" id="UP001652660">
    <property type="component" value="Chromosome 7e"/>
</dbReference>
<dbReference type="RefSeq" id="XP_027076797.2">
    <property type="nucleotide sequence ID" value="XM_027220996.2"/>
</dbReference>
<accession>A0A6P6TFI2</accession>
<name>A0A6P6TFI2_COFAR</name>
<evidence type="ECO:0000259" key="3">
    <source>
        <dbReference type="Pfam" id="PF07859"/>
    </source>
</evidence>
<reference evidence="4" key="1">
    <citation type="journal article" date="2025" name="Foods">
        <title>Unveiling the Microbial Signatures of Arabica Coffee Cherries: Insights into Ripeness Specific Diversity, Functional Traits, and Implications for Quality and Safety.</title>
        <authorList>
            <consortium name="RefSeq"/>
            <person name="Tenea G.N."/>
            <person name="Cifuentes V."/>
            <person name="Reyes P."/>
            <person name="Cevallos-Vallejos M."/>
        </authorList>
    </citation>
    <scope>NUCLEOTIDE SEQUENCE [LARGE SCALE GENOMIC DNA]</scope>
</reference>
<feature type="region of interest" description="Disordered" evidence="2">
    <location>
        <begin position="1"/>
        <end position="30"/>
    </location>
</feature>
<comment type="similarity">
    <text evidence="1">Belongs to the 'GDXG' lipolytic enzyme family.</text>
</comment>
<dbReference type="GeneID" id="113700510"/>
<dbReference type="InterPro" id="IPR029058">
    <property type="entry name" value="AB_hydrolase_fold"/>
</dbReference>
<protein>
    <submittedName>
        <fullName evidence="5">Probable carboxylesterase 16</fullName>
    </submittedName>
</protein>
<evidence type="ECO:0000313" key="4">
    <source>
        <dbReference type="Proteomes" id="UP001652660"/>
    </source>
</evidence>
<dbReference type="PANTHER" id="PTHR23024">
    <property type="entry name" value="ARYLACETAMIDE DEACETYLASE"/>
    <property type="match status" value="1"/>
</dbReference>
<feature type="compositionally biased region" description="Polar residues" evidence="2">
    <location>
        <begin position="1"/>
        <end position="16"/>
    </location>
</feature>
<evidence type="ECO:0000313" key="5">
    <source>
        <dbReference type="RefSeq" id="XP_027076797.2"/>
    </source>
</evidence>
<dbReference type="SUPFAM" id="SSF53474">
    <property type="entry name" value="alpha/beta-Hydrolases"/>
    <property type="match status" value="1"/>
</dbReference>
<dbReference type="PANTHER" id="PTHR23024:SF639">
    <property type="entry name" value="CARBOXYLESTERASE 11-RELATED"/>
    <property type="match status" value="1"/>
</dbReference>
<organism evidence="4 5">
    <name type="scientific">Coffea arabica</name>
    <name type="common">Arabian coffee</name>
    <dbReference type="NCBI Taxonomy" id="13443"/>
    <lineage>
        <taxon>Eukaryota</taxon>
        <taxon>Viridiplantae</taxon>
        <taxon>Streptophyta</taxon>
        <taxon>Embryophyta</taxon>
        <taxon>Tracheophyta</taxon>
        <taxon>Spermatophyta</taxon>
        <taxon>Magnoliopsida</taxon>
        <taxon>eudicotyledons</taxon>
        <taxon>Gunneridae</taxon>
        <taxon>Pentapetalae</taxon>
        <taxon>asterids</taxon>
        <taxon>lamiids</taxon>
        <taxon>Gentianales</taxon>
        <taxon>Rubiaceae</taxon>
        <taxon>Ixoroideae</taxon>
        <taxon>Gardenieae complex</taxon>
        <taxon>Bertiereae - Coffeeae clade</taxon>
        <taxon>Coffeeae</taxon>
        <taxon>Coffea</taxon>
    </lineage>
</organism>
<gene>
    <name evidence="5" type="primary">LOC113700510</name>
</gene>
<dbReference type="Pfam" id="PF07859">
    <property type="entry name" value="Abhydrolase_3"/>
    <property type="match status" value="1"/>
</dbReference>
<dbReference type="OrthoDB" id="408631at2759"/>
<keyword evidence="4" id="KW-1185">Reference proteome</keyword>